<dbReference type="SUPFAM" id="SSF56091">
    <property type="entry name" value="DNA ligase/mRNA capping enzyme, catalytic domain"/>
    <property type="match status" value="1"/>
</dbReference>
<comment type="caution">
    <text evidence="7">The sequence shown here is derived from an EMBL/GenBank/DDBJ whole genome shotgun (WGS) entry which is preliminary data.</text>
</comment>
<dbReference type="PANTHER" id="PTHR45674:SF4">
    <property type="entry name" value="DNA LIGASE 1"/>
    <property type="match status" value="1"/>
</dbReference>
<evidence type="ECO:0000313" key="7">
    <source>
        <dbReference type="EMBL" id="GIG88348.1"/>
    </source>
</evidence>
<evidence type="ECO:0000259" key="6">
    <source>
        <dbReference type="PROSITE" id="PS50160"/>
    </source>
</evidence>
<comment type="similarity">
    <text evidence="1">Belongs to the ATP-dependent DNA ligase family.</text>
</comment>
<evidence type="ECO:0000256" key="1">
    <source>
        <dbReference type="ARBA" id="ARBA00007572"/>
    </source>
</evidence>
<dbReference type="Gene3D" id="2.40.50.140">
    <property type="entry name" value="Nucleic acid-binding proteins"/>
    <property type="match status" value="1"/>
</dbReference>
<dbReference type="InterPro" id="IPR050191">
    <property type="entry name" value="ATP-dep_DNA_ligase"/>
</dbReference>
<dbReference type="CDD" id="cd07906">
    <property type="entry name" value="Adenylation_DNA_ligase_LigD_LigC"/>
    <property type="match status" value="1"/>
</dbReference>
<name>A0ABQ4E0W0_9ACTN</name>
<dbReference type="InterPro" id="IPR014146">
    <property type="entry name" value="LigD_ligase_dom"/>
</dbReference>
<dbReference type="CDD" id="cd07971">
    <property type="entry name" value="OBF_DNA_ligase_LigD"/>
    <property type="match status" value="1"/>
</dbReference>
<dbReference type="NCBIfam" id="TIGR02779">
    <property type="entry name" value="NHEJ_ligase_lig"/>
    <property type="match status" value="1"/>
</dbReference>
<comment type="catalytic activity">
    <reaction evidence="4">
        <text>ATP + (deoxyribonucleotide)n-3'-hydroxyl + 5'-phospho-(deoxyribonucleotide)m = (deoxyribonucleotide)n+m + AMP + diphosphate.</text>
        <dbReference type="EC" id="6.5.1.1"/>
    </reaction>
</comment>
<keyword evidence="3" id="KW-0436">Ligase</keyword>
<feature type="compositionally biased region" description="Basic and acidic residues" evidence="5">
    <location>
        <begin position="309"/>
        <end position="321"/>
    </location>
</feature>
<dbReference type="InterPro" id="IPR012310">
    <property type="entry name" value="DNA_ligase_ATP-dep_cent"/>
</dbReference>
<evidence type="ECO:0000256" key="2">
    <source>
        <dbReference type="ARBA" id="ARBA00012727"/>
    </source>
</evidence>
<dbReference type="InterPro" id="IPR012309">
    <property type="entry name" value="DNA_ligase_ATP-dep_C"/>
</dbReference>
<feature type="domain" description="ATP-dependent DNA ligase family profile" evidence="6">
    <location>
        <begin position="108"/>
        <end position="230"/>
    </location>
</feature>
<evidence type="ECO:0000256" key="3">
    <source>
        <dbReference type="ARBA" id="ARBA00022598"/>
    </source>
</evidence>
<dbReference type="PROSITE" id="PS50160">
    <property type="entry name" value="DNA_LIGASE_A3"/>
    <property type="match status" value="1"/>
</dbReference>
<sequence>MRGTGSPTLIRPMLAVAGDLPAEPGWAYEFKWDGVRALGYLSRSGRFRLLSRNDKDITGSYPELDVLPSLLPGRDVVLDGELVTLDERGAPSFSALQRRMHVVAPSPALVASTPVRYVLFDLPRLDRPLLDRPWSVRRDALRELGLDHPRVTESPVFDRDPDSVMRAAREQGLEGVVSKRVDSRYQPGRRSPDWRKTALIQTTEVLVGGWRPGAGRRAGTVGSLLLGVHRRNGGLAYVGGVGTGFTTGMLHDLDRRFPALARETSPFATPVPASEARGARWVEPVLVGEVVYRTVTPDGRLRHSSWRGLRPDRNPDEVTLG</sequence>
<dbReference type="EMBL" id="BONW01000016">
    <property type="protein sequence ID" value="GIG88348.1"/>
    <property type="molecule type" value="Genomic_DNA"/>
</dbReference>
<dbReference type="PANTHER" id="PTHR45674">
    <property type="entry name" value="DNA LIGASE 1/3 FAMILY MEMBER"/>
    <property type="match status" value="1"/>
</dbReference>
<evidence type="ECO:0000256" key="4">
    <source>
        <dbReference type="ARBA" id="ARBA00034003"/>
    </source>
</evidence>
<dbReference type="Pfam" id="PF04679">
    <property type="entry name" value="DNA_ligase_A_C"/>
    <property type="match status" value="1"/>
</dbReference>
<accession>A0ABQ4E0W0</accession>
<proteinExistence type="inferred from homology"/>
<dbReference type="SUPFAM" id="SSF50249">
    <property type="entry name" value="Nucleic acid-binding proteins"/>
    <property type="match status" value="1"/>
</dbReference>
<organism evidence="7 8">
    <name type="scientific">Plantactinospora endophytica</name>
    <dbReference type="NCBI Taxonomy" id="673535"/>
    <lineage>
        <taxon>Bacteria</taxon>
        <taxon>Bacillati</taxon>
        <taxon>Actinomycetota</taxon>
        <taxon>Actinomycetes</taxon>
        <taxon>Micromonosporales</taxon>
        <taxon>Micromonosporaceae</taxon>
        <taxon>Plantactinospora</taxon>
    </lineage>
</organism>
<reference evidence="7 8" key="1">
    <citation type="submission" date="2021-01" db="EMBL/GenBank/DDBJ databases">
        <title>Whole genome shotgun sequence of Plantactinospora endophytica NBRC 110450.</title>
        <authorList>
            <person name="Komaki H."/>
            <person name="Tamura T."/>
        </authorList>
    </citation>
    <scope>NUCLEOTIDE SEQUENCE [LARGE SCALE GENOMIC DNA]</scope>
    <source>
        <strain evidence="7 8">NBRC 110450</strain>
    </source>
</reference>
<dbReference type="InterPro" id="IPR012340">
    <property type="entry name" value="NA-bd_OB-fold"/>
</dbReference>
<gene>
    <name evidence="7" type="ORF">Pen02_32840</name>
</gene>
<dbReference type="Pfam" id="PF01068">
    <property type="entry name" value="DNA_ligase_A_M"/>
    <property type="match status" value="1"/>
</dbReference>
<dbReference type="Gene3D" id="3.30.470.30">
    <property type="entry name" value="DNA ligase/mRNA capping enzyme"/>
    <property type="match status" value="1"/>
</dbReference>
<protein>
    <recommendedName>
        <fullName evidence="2">DNA ligase (ATP)</fullName>
        <ecNumber evidence="2">6.5.1.1</ecNumber>
    </recommendedName>
</protein>
<evidence type="ECO:0000313" key="8">
    <source>
        <dbReference type="Proteomes" id="UP000646749"/>
    </source>
</evidence>
<feature type="region of interest" description="Disordered" evidence="5">
    <location>
        <begin position="302"/>
        <end position="321"/>
    </location>
</feature>
<evidence type="ECO:0000256" key="5">
    <source>
        <dbReference type="SAM" id="MobiDB-lite"/>
    </source>
</evidence>
<dbReference type="RefSeq" id="WP_239140831.1">
    <property type="nucleotide sequence ID" value="NZ_BONW01000016.1"/>
</dbReference>
<dbReference type="Gene3D" id="3.30.1490.70">
    <property type="match status" value="1"/>
</dbReference>
<dbReference type="EC" id="6.5.1.1" evidence="2"/>
<dbReference type="Proteomes" id="UP000646749">
    <property type="component" value="Unassembled WGS sequence"/>
</dbReference>
<keyword evidence="8" id="KW-1185">Reference proteome</keyword>